<dbReference type="RefSeq" id="WP_028481417.1">
    <property type="nucleotide sequence ID" value="NZ_LVVZ01000010.1"/>
</dbReference>
<comment type="caution">
    <text evidence="4">The sequence shown here is derived from an EMBL/GenBank/DDBJ whole genome shotgun (WGS) entry which is preliminary data.</text>
</comment>
<dbReference type="GO" id="GO:0006355">
    <property type="term" value="P:regulation of DNA-templated transcription"/>
    <property type="evidence" value="ECO:0007669"/>
    <property type="project" value="InterPro"/>
</dbReference>
<organism evidence="4 5">
    <name type="scientific">Pseudovibrio exalbescens</name>
    <dbReference type="NCBI Taxonomy" id="197461"/>
    <lineage>
        <taxon>Bacteria</taxon>
        <taxon>Pseudomonadati</taxon>
        <taxon>Pseudomonadota</taxon>
        <taxon>Alphaproteobacteria</taxon>
        <taxon>Hyphomicrobiales</taxon>
        <taxon>Stappiaceae</taxon>
        <taxon>Pseudovibrio</taxon>
    </lineage>
</organism>
<dbReference type="AlphaFoldDB" id="A0A1U7JJK5"/>
<dbReference type="EMBL" id="LVVZ01000010">
    <property type="protein sequence ID" value="OKL44897.1"/>
    <property type="molecule type" value="Genomic_DNA"/>
</dbReference>
<feature type="compositionally biased region" description="Basic and acidic residues" evidence="1">
    <location>
        <begin position="172"/>
        <end position="185"/>
    </location>
</feature>
<dbReference type="InterPro" id="IPR012909">
    <property type="entry name" value="PHA_DNA-bd_N"/>
</dbReference>
<dbReference type="Pfam" id="PF05233">
    <property type="entry name" value="PHB_acc"/>
    <property type="match status" value="1"/>
</dbReference>
<sequence>MAKTDEPTIIKKYANRRLYNTGTSTYVTLEDLAVMVKDEEDFVVYDAKTGDDITRSVLTQIIFEQESKGQNLLPIAFLRQLIRFYGDSMQTLVPSYLEYSMSSLTQEQDKLRQHMTQAFGSSALEAIEEQTKRNMEMFERAMRMFSPFDPSGNPFAGPHAHKPESGTATREPASDHANKDMDDLKQQLADMQKQIAALAETKK</sequence>
<feature type="region of interest" description="Disordered" evidence="1">
    <location>
        <begin position="148"/>
        <end position="189"/>
    </location>
</feature>
<dbReference type="Pfam" id="PF07879">
    <property type="entry name" value="PHB_acc_N"/>
    <property type="match status" value="1"/>
</dbReference>
<dbReference type="InterPro" id="IPR010134">
    <property type="entry name" value="PHA_reg_PhaR"/>
</dbReference>
<reference evidence="4 5" key="1">
    <citation type="submission" date="2016-03" db="EMBL/GenBank/DDBJ databases">
        <title>Genome sequence of Nesiotobacter sp. nov., a moderately halophilic alphaproteobacterium isolated from the Yellow Sea, China.</title>
        <authorList>
            <person name="Zhang G."/>
            <person name="Zhang R."/>
        </authorList>
    </citation>
    <scope>NUCLEOTIDE SEQUENCE [LARGE SCALE GENOMIC DNA]</scope>
    <source>
        <strain evidence="4 5">WB1-6</strain>
    </source>
</reference>
<keyword evidence="5" id="KW-1185">Reference proteome</keyword>
<evidence type="ECO:0000259" key="2">
    <source>
        <dbReference type="Pfam" id="PF05233"/>
    </source>
</evidence>
<name>A0A1U7JJK5_9HYPH</name>
<proteinExistence type="predicted"/>
<accession>A0A1U7JJK5</accession>
<gene>
    <name evidence="4" type="ORF">A3843_06340</name>
</gene>
<dbReference type="InterPro" id="IPR007897">
    <property type="entry name" value="PHB_accumulat"/>
</dbReference>
<evidence type="ECO:0000313" key="5">
    <source>
        <dbReference type="Proteomes" id="UP000185783"/>
    </source>
</evidence>
<feature type="domain" description="PHA accumulation regulator DNA-binding N-terminal" evidence="3">
    <location>
        <begin position="9"/>
        <end position="69"/>
    </location>
</feature>
<evidence type="ECO:0000259" key="3">
    <source>
        <dbReference type="Pfam" id="PF07879"/>
    </source>
</evidence>
<protein>
    <submittedName>
        <fullName evidence="4">Polyhydroxyalkanoate synthesis repressor PhaR</fullName>
    </submittedName>
</protein>
<dbReference type="NCBIfam" id="TIGR01848">
    <property type="entry name" value="PHA_reg_PhaR"/>
    <property type="match status" value="1"/>
</dbReference>
<feature type="domain" description="PHB accumulation regulatory" evidence="2">
    <location>
        <begin position="73"/>
        <end position="112"/>
    </location>
</feature>
<evidence type="ECO:0000256" key="1">
    <source>
        <dbReference type="SAM" id="MobiDB-lite"/>
    </source>
</evidence>
<dbReference type="Proteomes" id="UP000185783">
    <property type="component" value="Unassembled WGS sequence"/>
</dbReference>
<dbReference type="STRING" id="197461.A3843_06340"/>
<evidence type="ECO:0000313" key="4">
    <source>
        <dbReference type="EMBL" id="OKL44897.1"/>
    </source>
</evidence>